<dbReference type="Pfam" id="PF20246">
    <property type="entry name" value="DUF6601"/>
    <property type="match status" value="1"/>
</dbReference>
<evidence type="ECO:0000313" key="2">
    <source>
        <dbReference type="Proteomes" id="UP001251528"/>
    </source>
</evidence>
<organism evidence="1 2">
    <name type="scientific">Conoideocrella luteorostrata</name>
    <dbReference type="NCBI Taxonomy" id="1105319"/>
    <lineage>
        <taxon>Eukaryota</taxon>
        <taxon>Fungi</taxon>
        <taxon>Dikarya</taxon>
        <taxon>Ascomycota</taxon>
        <taxon>Pezizomycotina</taxon>
        <taxon>Sordariomycetes</taxon>
        <taxon>Hypocreomycetidae</taxon>
        <taxon>Hypocreales</taxon>
        <taxon>Clavicipitaceae</taxon>
        <taxon>Conoideocrella</taxon>
    </lineage>
</organism>
<keyword evidence="2" id="KW-1185">Reference proteome</keyword>
<comment type="caution">
    <text evidence="1">The sequence shown here is derived from an EMBL/GenBank/DDBJ whole genome shotgun (WGS) entry which is preliminary data.</text>
</comment>
<proteinExistence type="predicted"/>
<dbReference type="EMBL" id="JASWJB010000501">
    <property type="protein sequence ID" value="KAK2590029.1"/>
    <property type="molecule type" value="Genomic_DNA"/>
</dbReference>
<gene>
    <name evidence="1" type="ORF">QQS21_012295</name>
</gene>
<dbReference type="Proteomes" id="UP001251528">
    <property type="component" value="Unassembled WGS sequence"/>
</dbReference>
<name>A0AAJ0CEB0_9HYPO</name>
<accession>A0AAJ0CEB0</accession>
<evidence type="ECO:0000313" key="1">
    <source>
        <dbReference type="EMBL" id="KAK2590029.1"/>
    </source>
</evidence>
<reference evidence="1" key="1">
    <citation type="submission" date="2023-06" db="EMBL/GenBank/DDBJ databases">
        <title>Conoideocrella luteorostrata (Hypocreales: Clavicipitaceae), a potential biocontrol fungus for elongate hemlock scale in United States Christmas tree production areas.</title>
        <authorList>
            <person name="Barrett H."/>
            <person name="Lovett B."/>
            <person name="Macias A.M."/>
            <person name="Stajich J.E."/>
            <person name="Kasson M.T."/>
        </authorList>
    </citation>
    <scope>NUCLEOTIDE SEQUENCE</scope>
    <source>
        <strain evidence="1">ARSEF 14590</strain>
    </source>
</reference>
<protein>
    <submittedName>
        <fullName evidence="1">Uncharacterized protein</fullName>
    </submittedName>
</protein>
<sequence>MSLPDASYCTETGELTAASRIVTAYFDGELDLHQLTRIHSWLWVTGLATPLRSLHQQLLLGWEIFATERMDMNLSPDDRPGVPHAYPPLPFGTRVLSRTSLLHTKLRLLF</sequence>
<dbReference type="AlphaFoldDB" id="A0AAJ0CEB0"/>
<dbReference type="InterPro" id="IPR046536">
    <property type="entry name" value="DUF6601"/>
</dbReference>